<comment type="caution">
    <text evidence="2">The sequence shown here is derived from an EMBL/GenBank/DDBJ whole genome shotgun (WGS) entry which is preliminary data.</text>
</comment>
<sequence length="157" mass="18697">RERSEWIGTALENFDERVIGKLSNFDKFLNKEDGYEQLIRELNQMYYIDQNSSILFNYALDKLNGFDDTPEAESDSMNESRTVRFDQQVQMVPVSNQNNNIQNKFANNKWNNNNQNQFEPNKHRYETRYQSRLNNNNFSQQNQNQPSQPLKSSNNQQ</sequence>
<feature type="region of interest" description="Disordered" evidence="1">
    <location>
        <begin position="136"/>
        <end position="157"/>
    </location>
</feature>
<gene>
    <name evidence="2" type="ORF">OXX778_LOCUS22326</name>
</gene>
<dbReference type="EMBL" id="CAJNOC010009328">
    <property type="protein sequence ID" value="CAF1127587.1"/>
    <property type="molecule type" value="Genomic_DNA"/>
</dbReference>
<reference evidence="2" key="1">
    <citation type="submission" date="2021-02" db="EMBL/GenBank/DDBJ databases">
        <authorList>
            <person name="Nowell W R."/>
        </authorList>
    </citation>
    <scope>NUCLEOTIDE SEQUENCE</scope>
    <source>
        <strain evidence="2">Ploen Becks lab</strain>
    </source>
</reference>
<accession>A0A814R1U4</accession>
<keyword evidence="3" id="KW-1185">Reference proteome</keyword>
<name>A0A814R1U4_9BILA</name>
<evidence type="ECO:0000313" key="2">
    <source>
        <dbReference type="EMBL" id="CAF1127587.1"/>
    </source>
</evidence>
<evidence type="ECO:0000313" key="3">
    <source>
        <dbReference type="Proteomes" id="UP000663879"/>
    </source>
</evidence>
<dbReference type="Proteomes" id="UP000663879">
    <property type="component" value="Unassembled WGS sequence"/>
</dbReference>
<proteinExistence type="predicted"/>
<organism evidence="2 3">
    <name type="scientific">Brachionus calyciflorus</name>
    <dbReference type="NCBI Taxonomy" id="104777"/>
    <lineage>
        <taxon>Eukaryota</taxon>
        <taxon>Metazoa</taxon>
        <taxon>Spiralia</taxon>
        <taxon>Gnathifera</taxon>
        <taxon>Rotifera</taxon>
        <taxon>Eurotatoria</taxon>
        <taxon>Monogononta</taxon>
        <taxon>Pseudotrocha</taxon>
        <taxon>Ploima</taxon>
        <taxon>Brachionidae</taxon>
        <taxon>Brachionus</taxon>
    </lineage>
</organism>
<feature type="non-terminal residue" evidence="2">
    <location>
        <position position="157"/>
    </location>
</feature>
<dbReference type="AlphaFoldDB" id="A0A814R1U4"/>
<evidence type="ECO:0000256" key="1">
    <source>
        <dbReference type="SAM" id="MobiDB-lite"/>
    </source>
</evidence>
<protein>
    <submittedName>
        <fullName evidence="2">Uncharacterized protein</fullName>
    </submittedName>
</protein>